<keyword evidence="3" id="KW-0808">Transferase</keyword>
<feature type="domain" description="Glycosyltransferase subfamily 4-like N-terminal" evidence="6">
    <location>
        <begin position="24"/>
        <end position="194"/>
    </location>
</feature>
<dbReference type="Gene3D" id="3.40.50.2000">
    <property type="entry name" value="Glycogen Phosphorylase B"/>
    <property type="match status" value="2"/>
</dbReference>
<protein>
    <recommendedName>
        <fullName evidence="1">D-inositol 3-phosphate glycosyltransferase</fullName>
    </recommendedName>
</protein>
<accession>A0ABP8ASH8</accession>
<dbReference type="PANTHER" id="PTHR45947:SF3">
    <property type="entry name" value="SULFOQUINOVOSYL TRANSFERASE SQD2"/>
    <property type="match status" value="1"/>
</dbReference>
<gene>
    <name evidence="7" type="primary">mshA</name>
    <name evidence="7" type="ORF">GCM10022288_17380</name>
</gene>
<dbReference type="Pfam" id="PF13579">
    <property type="entry name" value="Glyco_trans_4_4"/>
    <property type="match status" value="1"/>
</dbReference>
<dbReference type="Proteomes" id="UP001500213">
    <property type="component" value="Unassembled WGS sequence"/>
</dbReference>
<reference evidence="8" key="1">
    <citation type="journal article" date="2019" name="Int. J. Syst. Evol. Microbiol.">
        <title>The Global Catalogue of Microorganisms (GCM) 10K type strain sequencing project: providing services to taxonomists for standard genome sequencing and annotation.</title>
        <authorList>
            <consortium name="The Broad Institute Genomics Platform"/>
            <consortium name="The Broad Institute Genome Sequencing Center for Infectious Disease"/>
            <person name="Wu L."/>
            <person name="Ma J."/>
        </authorList>
    </citation>
    <scope>NUCLEOTIDE SEQUENCE [LARGE SCALE GENOMIC DNA]</scope>
    <source>
        <strain evidence="8">JCM 17593</strain>
    </source>
</reference>
<evidence type="ECO:0000256" key="1">
    <source>
        <dbReference type="ARBA" id="ARBA00021292"/>
    </source>
</evidence>
<sequence>MRVRIGLVSLHTSPLDTPGRGDAGGMNVVVRALADELALAGHRVEVLTRAASVADHGRIETLESGARVRFLTAGEPCPLAKSELPRVTDEFARMLREQPRFDVLHSHYWLSGRAALPVARDTGAAHVLSLHTLAVVKNARLAPGDTPEPRERIDAERMLACRSEAVIASTRSERDAVIAAYGASPRAVEVVTPGVDTGTFRPAPRSPLRDESTPSADRPTLLVVGRIQPLKGQDLAIRALSRLAPGIRPRLLIAGDVSGAGNERYRAELERLIAERGLVGDVEFVGALARRELAALIARSTLVLVPSRSETYGLVTLEAAACGVPVVAAAAPGLIDSVRAGATGVLVPGRDERTWAAAIERLLRDPARRAVMAQASLAHARAHTWRAAAARLATLYERLARAN</sequence>
<dbReference type="SUPFAM" id="SSF53756">
    <property type="entry name" value="UDP-Glycosyltransferase/glycogen phosphorylase"/>
    <property type="match status" value="1"/>
</dbReference>
<keyword evidence="2" id="KW-0328">Glycosyltransferase</keyword>
<evidence type="ECO:0000259" key="5">
    <source>
        <dbReference type="Pfam" id="PF00534"/>
    </source>
</evidence>
<comment type="caution">
    <text evidence="7">The sequence shown here is derived from an EMBL/GenBank/DDBJ whole genome shotgun (WGS) entry which is preliminary data.</text>
</comment>
<dbReference type="InterPro" id="IPR001296">
    <property type="entry name" value="Glyco_trans_1"/>
</dbReference>
<name>A0ABP8ASH8_9MICO</name>
<dbReference type="Pfam" id="PF00534">
    <property type="entry name" value="Glycos_transf_1"/>
    <property type="match status" value="1"/>
</dbReference>
<organism evidence="7 8">
    <name type="scientific">Gryllotalpicola kribbensis</name>
    <dbReference type="NCBI Taxonomy" id="993084"/>
    <lineage>
        <taxon>Bacteria</taxon>
        <taxon>Bacillati</taxon>
        <taxon>Actinomycetota</taxon>
        <taxon>Actinomycetes</taxon>
        <taxon>Micrococcales</taxon>
        <taxon>Microbacteriaceae</taxon>
        <taxon>Gryllotalpicola</taxon>
    </lineage>
</organism>
<keyword evidence="8" id="KW-1185">Reference proteome</keyword>
<evidence type="ECO:0000259" key="6">
    <source>
        <dbReference type="Pfam" id="PF13579"/>
    </source>
</evidence>
<dbReference type="EMBL" id="BAABBX010000014">
    <property type="protein sequence ID" value="GAA4189502.1"/>
    <property type="molecule type" value="Genomic_DNA"/>
</dbReference>
<proteinExistence type="predicted"/>
<evidence type="ECO:0000256" key="3">
    <source>
        <dbReference type="ARBA" id="ARBA00022679"/>
    </source>
</evidence>
<evidence type="ECO:0000256" key="4">
    <source>
        <dbReference type="SAM" id="MobiDB-lite"/>
    </source>
</evidence>
<feature type="domain" description="Glycosyl transferase family 1" evidence="5">
    <location>
        <begin position="209"/>
        <end position="375"/>
    </location>
</feature>
<feature type="region of interest" description="Disordered" evidence="4">
    <location>
        <begin position="195"/>
        <end position="215"/>
    </location>
</feature>
<dbReference type="InterPro" id="IPR050194">
    <property type="entry name" value="Glycosyltransferase_grp1"/>
</dbReference>
<dbReference type="PANTHER" id="PTHR45947">
    <property type="entry name" value="SULFOQUINOVOSYL TRANSFERASE SQD2"/>
    <property type="match status" value="1"/>
</dbReference>
<evidence type="ECO:0000313" key="7">
    <source>
        <dbReference type="EMBL" id="GAA4189502.1"/>
    </source>
</evidence>
<evidence type="ECO:0000313" key="8">
    <source>
        <dbReference type="Proteomes" id="UP001500213"/>
    </source>
</evidence>
<evidence type="ECO:0000256" key="2">
    <source>
        <dbReference type="ARBA" id="ARBA00022676"/>
    </source>
</evidence>
<dbReference type="InterPro" id="IPR028098">
    <property type="entry name" value="Glyco_trans_4-like_N"/>
</dbReference>